<dbReference type="SMART" id="SM00950">
    <property type="entry name" value="Piwi"/>
    <property type="match status" value="1"/>
</dbReference>
<feature type="domain" description="Piwi" evidence="8">
    <location>
        <begin position="457"/>
        <end position="608"/>
    </location>
</feature>
<dbReference type="PANTHER" id="PTHR22891">
    <property type="entry name" value="EUKARYOTIC TRANSLATION INITIATION FACTOR 2C"/>
    <property type="match status" value="1"/>
</dbReference>
<dbReference type="GO" id="GO:0034587">
    <property type="term" value="P:piRNA processing"/>
    <property type="evidence" value="ECO:0007669"/>
    <property type="project" value="UniProtKB-ARBA"/>
</dbReference>
<dbReference type="Proteomes" id="UP000079169">
    <property type="component" value="Unplaced"/>
</dbReference>
<evidence type="ECO:0000259" key="7">
    <source>
        <dbReference type="PROSITE" id="PS50821"/>
    </source>
</evidence>
<accession>A0A3Q0J604</accession>
<dbReference type="Pfam" id="PF23278">
    <property type="entry name" value="Piwi_N"/>
    <property type="match status" value="1"/>
</dbReference>
<keyword evidence="5" id="KW-0943">RNA-mediated gene silencing</keyword>
<evidence type="ECO:0000256" key="6">
    <source>
        <dbReference type="ARBA" id="ARBA00038291"/>
    </source>
</evidence>
<dbReference type="InterPro" id="IPR003100">
    <property type="entry name" value="PAZ_dom"/>
</dbReference>
<dbReference type="PROSITE" id="PS50822">
    <property type="entry name" value="PIWI"/>
    <property type="match status" value="1"/>
</dbReference>
<dbReference type="AlphaFoldDB" id="A0A3Q0J604"/>
<dbReference type="InterPro" id="IPR036085">
    <property type="entry name" value="PAZ_dom_sf"/>
</dbReference>
<dbReference type="Gene3D" id="2.170.260.10">
    <property type="entry name" value="paz domain"/>
    <property type="match status" value="1"/>
</dbReference>
<evidence type="ECO:0000256" key="5">
    <source>
        <dbReference type="ARBA" id="ARBA00023158"/>
    </source>
</evidence>
<organism evidence="9 10">
    <name type="scientific">Diaphorina citri</name>
    <name type="common">Asian citrus psyllid</name>
    <dbReference type="NCBI Taxonomy" id="121845"/>
    <lineage>
        <taxon>Eukaryota</taxon>
        <taxon>Metazoa</taxon>
        <taxon>Ecdysozoa</taxon>
        <taxon>Arthropoda</taxon>
        <taxon>Hexapoda</taxon>
        <taxon>Insecta</taxon>
        <taxon>Pterygota</taxon>
        <taxon>Neoptera</taxon>
        <taxon>Paraneoptera</taxon>
        <taxon>Hemiptera</taxon>
        <taxon>Sternorrhyncha</taxon>
        <taxon>Psylloidea</taxon>
        <taxon>Psyllidae</taxon>
        <taxon>Diaphorininae</taxon>
        <taxon>Diaphorina</taxon>
    </lineage>
</organism>
<evidence type="ECO:0000256" key="3">
    <source>
        <dbReference type="ARBA" id="ARBA00022490"/>
    </source>
</evidence>
<dbReference type="SUPFAM" id="SSF101690">
    <property type="entry name" value="PAZ domain"/>
    <property type="match status" value="1"/>
</dbReference>
<dbReference type="InterPro" id="IPR036397">
    <property type="entry name" value="RNaseH_sf"/>
</dbReference>
<dbReference type="STRING" id="121845.A0A3Q0J604"/>
<evidence type="ECO:0000259" key="8">
    <source>
        <dbReference type="PROSITE" id="PS50822"/>
    </source>
</evidence>
<dbReference type="RefSeq" id="XP_026682145.1">
    <property type="nucleotide sequence ID" value="XM_026826344.1"/>
</dbReference>
<name>A0A3Q0J604_DIACI</name>
<evidence type="ECO:0000313" key="10">
    <source>
        <dbReference type="RefSeq" id="XP_026682145.1"/>
    </source>
</evidence>
<dbReference type="Pfam" id="PF02170">
    <property type="entry name" value="PAZ"/>
    <property type="match status" value="1"/>
</dbReference>
<sequence>MIKIIHFPLFFSASAHWPKGKPLPQQNFTVNYFKVNKMPTWTLNLYRIDFNPPEDIMGVKRGLLRDHKDKIGAYVFDGTMMFTPNTIIGKEMKLMSKKRDETPVELTIRHVRVLEYGDAQYTQLFNILIRQTLRALDLKLLGRNYFDPAAKEDIPQYRLEVWPGWDTSMRQMENDIMLCVELSHKVLRKETVLDAWEQCRNDKRKFEAQMTNSIVLTKYNNKTYRVDDIQYDVTPCSTFPMKGENVSYIDYYQKKYNETIRNRNQPMIVHKSKLRELRAGQSEIIYLVPELCYLTGLSDDMRADFRLMKPLGEITRVRPRERVAKFNVFRKRIENSEAKEVLKRWELALDTNLARVQGHILPPDSIIFSDPLKPFPVGPDANWTTPTRSSVFRAPNLERWCVLTTGFMMADTENFLQLINKAAQGMRFKVNRPNVVLLFKNVQKCSEMVTEKSKANKVIVKKNLASKGALTIATKVAIQLCCKIGGAPWSVAVPLKGLMVLGFDVTHDSDLKGSSYGALVASIDPQMSSWFSRVSPHRSGNELSNDIAVSVVHALHKYRERNNAVPVAILMYRDGVGEGQINQVIEHELDQIQKAIADLNMYEANKIP</sequence>
<dbReference type="PROSITE" id="PS50821">
    <property type="entry name" value="PAZ"/>
    <property type="match status" value="1"/>
</dbReference>
<feature type="domain" description="PAZ" evidence="7">
    <location>
        <begin position="191"/>
        <end position="296"/>
    </location>
</feature>
<dbReference type="CDD" id="cd02845">
    <property type="entry name" value="PAZ_piwi_like"/>
    <property type="match status" value="1"/>
</dbReference>
<protein>
    <submittedName>
        <fullName evidence="10">Piwi-like protein Siwi</fullName>
    </submittedName>
</protein>
<reference evidence="10" key="1">
    <citation type="submission" date="2025-08" db="UniProtKB">
        <authorList>
            <consortium name="RefSeq"/>
        </authorList>
    </citation>
    <scope>IDENTIFICATION</scope>
</reference>
<dbReference type="InterPro" id="IPR003165">
    <property type="entry name" value="Piwi"/>
</dbReference>
<keyword evidence="2" id="KW-0217">Developmental protein</keyword>
<dbReference type="InterPro" id="IPR012337">
    <property type="entry name" value="RNaseH-like_sf"/>
</dbReference>
<dbReference type="FunFam" id="2.170.260.10:FF:000003">
    <property type="entry name" value="Piwi-like RNA-mediated gene silencing 2"/>
    <property type="match status" value="1"/>
</dbReference>
<dbReference type="GO" id="GO:0003723">
    <property type="term" value="F:RNA binding"/>
    <property type="evidence" value="ECO:0007669"/>
    <property type="project" value="UniProtKB-KW"/>
</dbReference>
<feature type="non-terminal residue" evidence="10">
    <location>
        <position position="608"/>
    </location>
</feature>
<keyword evidence="4" id="KW-0694">RNA-binding</keyword>
<dbReference type="GO" id="GO:0005737">
    <property type="term" value="C:cytoplasm"/>
    <property type="evidence" value="ECO:0007669"/>
    <property type="project" value="UniProtKB-SubCell"/>
</dbReference>
<dbReference type="KEGG" id="dci:103513051"/>
<dbReference type="PaxDb" id="121845-A0A3Q0J604"/>
<evidence type="ECO:0000256" key="2">
    <source>
        <dbReference type="ARBA" id="ARBA00022473"/>
    </source>
</evidence>
<evidence type="ECO:0000256" key="1">
    <source>
        <dbReference type="ARBA" id="ARBA00004496"/>
    </source>
</evidence>
<dbReference type="SMART" id="SM00949">
    <property type="entry name" value="PAZ"/>
    <property type="match status" value="1"/>
</dbReference>
<keyword evidence="3" id="KW-0963">Cytoplasm</keyword>
<comment type="similarity">
    <text evidence="6">Belongs to the argonaute family. Piwi subfamily.</text>
</comment>
<gene>
    <name evidence="10" type="primary">LOC103513051</name>
</gene>
<dbReference type="Gene3D" id="3.30.420.10">
    <property type="entry name" value="Ribonuclease H-like superfamily/Ribonuclease H"/>
    <property type="match status" value="1"/>
</dbReference>
<proteinExistence type="inferred from homology"/>
<evidence type="ECO:0000256" key="4">
    <source>
        <dbReference type="ARBA" id="ARBA00022884"/>
    </source>
</evidence>
<dbReference type="GeneID" id="103513051"/>
<comment type="subcellular location">
    <subcellularLocation>
        <location evidence="1">Cytoplasm</location>
    </subcellularLocation>
</comment>
<dbReference type="SUPFAM" id="SSF53098">
    <property type="entry name" value="Ribonuclease H-like"/>
    <property type="match status" value="1"/>
</dbReference>
<keyword evidence="9" id="KW-1185">Reference proteome</keyword>
<dbReference type="Pfam" id="PF02171">
    <property type="entry name" value="Piwi"/>
    <property type="match status" value="1"/>
</dbReference>
<evidence type="ECO:0000313" key="9">
    <source>
        <dbReference type="Proteomes" id="UP000079169"/>
    </source>
</evidence>